<feature type="active site" description="Acyl-ester intermediate" evidence="7">
    <location>
        <position position="93"/>
    </location>
</feature>
<keyword evidence="4" id="KW-0133">Cell shape</keyword>
<evidence type="ECO:0000256" key="3">
    <source>
        <dbReference type="ARBA" id="ARBA00022801"/>
    </source>
</evidence>
<dbReference type="InterPro" id="IPR001967">
    <property type="entry name" value="Peptidase_S11_N"/>
</dbReference>
<dbReference type="PRINTS" id="PR00725">
    <property type="entry name" value="DADACBPTASE1"/>
</dbReference>
<keyword evidence="5" id="KW-0573">Peptidoglycan synthesis</keyword>
<dbReference type="GO" id="GO:0009252">
    <property type="term" value="P:peptidoglycan biosynthetic process"/>
    <property type="evidence" value="ECO:0007669"/>
    <property type="project" value="UniProtKB-KW"/>
</dbReference>
<feature type="binding site" evidence="8">
    <location>
        <position position="258"/>
    </location>
    <ligand>
        <name>substrate</name>
    </ligand>
</feature>
<keyword evidence="3" id="KW-0378">Hydrolase</keyword>
<feature type="active site" description="Proton acceptor" evidence="7">
    <location>
        <position position="96"/>
    </location>
</feature>
<keyword evidence="12" id="KW-0645">Protease</keyword>
<reference evidence="12 13" key="1">
    <citation type="journal article" date="2015" name="Nature">
        <title>rRNA introns, odd ribosomes, and small enigmatic genomes across a large radiation of phyla.</title>
        <authorList>
            <person name="Brown C.T."/>
            <person name="Hug L.A."/>
            <person name="Thomas B.C."/>
            <person name="Sharon I."/>
            <person name="Castelle C.J."/>
            <person name="Singh A."/>
            <person name="Wilkins M.J."/>
            <person name="Williams K.H."/>
            <person name="Banfield J.F."/>
        </authorList>
    </citation>
    <scope>NUCLEOTIDE SEQUENCE [LARGE SCALE GENOMIC DNA]</scope>
</reference>
<comment type="similarity">
    <text evidence="1 9">Belongs to the peptidase S11 family.</text>
</comment>
<accession>A0A0G0JW42</accession>
<dbReference type="PANTHER" id="PTHR21581">
    <property type="entry name" value="D-ALANYL-D-ALANINE CARBOXYPEPTIDASE"/>
    <property type="match status" value="1"/>
</dbReference>
<dbReference type="Proteomes" id="UP000034235">
    <property type="component" value="Unassembled WGS sequence"/>
</dbReference>
<sequence>MNSKYITALLILLLISVCIGLYIFLKPVDVLTSPVLGISKMVFAENLWFPKESSSSADLKAPQVTTKAAFFVETNTGEVLYEKNAHEKLQIASLTKIMTAIIALESKNLTDEYWVSNKAVEMEPDKMYLIAGERLTLEELLDGIFLVSANDGAEVIAEGTFYSREDFIKRMNIKAAQLDMKNTNFINPTGLEEDNAVQLSSAFDVALMSRYAIKKWPKLIEITSNPQIYIPKTDRHQDYDLNSGINLLTTYPGVVGFKTGFTPSAGLTLVTVARRGGKEVLGVLLGSTDRRDDARAMLDYSFKKLGVKLN</sequence>
<dbReference type="Pfam" id="PF00768">
    <property type="entry name" value="Peptidase_S11"/>
    <property type="match status" value="1"/>
</dbReference>
<comment type="caution">
    <text evidence="12">The sequence shown here is derived from an EMBL/GenBank/DDBJ whole genome shotgun (WGS) entry which is preliminary data.</text>
</comment>
<feature type="active site" evidence="7">
    <location>
        <position position="148"/>
    </location>
</feature>
<dbReference type="SUPFAM" id="SSF56601">
    <property type="entry name" value="beta-lactamase/transpeptidase-like"/>
    <property type="match status" value="1"/>
</dbReference>
<dbReference type="InterPro" id="IPR012338">
    <property type="entry name" value="Beta-lactam/transpept-like"/>
</dbReference>
<dbReference type="InterPro" id="IPR018044">
    <property type="entry name" value="Peptidase_S11"/>
</dbReference>
<evidence type="ECO:0000313" key="12">
    <source>
        <dbReference type="EMBL" id="KKQ67325.1"/>
    </source>
</evidence>
<evidence type="ECO:0000256" key="2">
    <source>
        <dbReference type="ARBA" id="ARBA00022729"/>
    </source>
</evidence>
<evidence type="ECO:0000256" key="10">
    <source>
        <dbReference type="SAM" id="Phobius"/>
    </source>
</evidence>
<keyword evidence="10" id="KW-0812">Transmembrane</keyword>
<evidence type="ECO:0000256" key="8">
    <source>
        <dbReference type="PIRSR" id="PIRSR618044-2"/>
    </source>
</evidence>
<dbReference type="PATRIC" id="fig|1618422.5.peg.256"/>
<evidence type="ECO:0000256" key="7">
    <source>
        <dbReference type="PIRSR" id="PIRSR618044-1"/>
    </source>
</evidence>
<keyword evidence="6" id="KW-0961">Cell wall biogenesis/degradation</keyword>
<name>A0A0G0JW42_9BACT</name>
<keyword evidence="10" id="KW-0472">Membrane</keyword>
<feature type="domain" description="Peptidase S11 D-alanyl-D-alanine carboxypeptidase A N-terminal" evidence="11">
    <location>
        <begin position="60"/>
        <end position="287"/>
    </location>
</feature>
<proteinExistence type="inferred from homology"/>
<dbReference type="GO" id="GO:0006508">
    <property type="term" value="P:proteolysis"/>
    <property type="evidence" value="ECO:0007669"/>
    <property type="project" value="InterPro"/>
</dbReference>
<keyword evidence="12" id="KW-0121">Carboxypeptidase</keyword>
<dbReference type="EMBL" id="LBUP01000001">
    <property type="protein sequence ID" value="KKQ67325.1"/>
    <property type="molecule type" value="Genomic_DNA"/>
</dbReference>
<keyword evidence="2" id="KW-0732">Signal</keyword>
<protein>
    <submittedName>
        <fullName evidence="12">D-alanyl-D-alanine carboxypeptidase</fullName>
    </submittedName>
</protein>
<organism evidence="12 13">
    <name type="scientific">Candidatus Daviesbacteria bacterium GW2011_GWA2_38_24</name>
    <dbReference type="NCBI Taxonomy" id="1618422"/>
    <lineage>
        <taxon>Bacteria</taxon>
        <taxon>Candidatus Daviesiibacteriota</taxon>
    </lineage>
</organism>
<dbReference type="GO" id="GO:0008360">
    <property type="term" value="P:regulation of cell shape"/>
    <property type="evidence" value="ECO:0007669"/>
    <property type="project" value="UniProtKB-KW"/>
</dbReference>
<gene>
    <name evidence="12" type="ORF">US86_C0001G0252</name>
</gene>
<dbReference type="AlphaFoldDB" id="A0A0G0JW42"/>
<evidence type="ECO:0000256" key="5">
    <source>
        <dbReference type="ARBA" id="ARBA00022984"/>
    </source>
</evidence>
<dbReference type="GO" id="GO:0071555">
    <property type="term" value="P:cell wall organization"/>
    <property type="evidence" value="ECO:0007669"/>
    <property type="project" value="UniProtKB-KW"/>
</dbReference>
<evidence type="ECO:0000256" key="1">
    <source>
        <dbReference type="ARBA" id="ARBA00007164"/>
    </source>
</evidence>
<evidence type="ECO:0000313" key="13">
    <source>
        <dbReference type="Proteomes" id="UP000034235"/>
    </source>
</evidence>
<feature type="transmembrane region" description="Helical" evidence="10">
    <location>
        <begin position="6"/>
        <end position="25"/>
    </location>
</feature>
<dbReference type="PANTHER" id="PTHR21581:SF33">
    <property type="entry name" value="D-ALANYL-D-ALANINE CARBOXYPEPTIDASE DACB"/>
    <property type="match status" value="1"/>
</dbReference>
<evidence type="ECO:0000256" key="9">
    <source>
        <dbReference type="RuleBase" id="RU004016"/>
    </source>
</evidence>
<keyword evidence="10" id="KW-1133">Transmembrane helix</keyword>
<evidence type="ECO:0000259" key="11">
    <source>
        <dbReference type="Pfam" id="PF00768"/>
    </source>
</evidence>
<dbReference type="GO" id="GO:0009002">
    <property type="term" value="F:serine-type D-Ala-D-Ala carboxypeptidase activity"/>
    <property type="evidence" value="ECO:0007669"/>
    <property type="project" value="InterPro"/>
</dbReference>
<dbReference type="Gene3D" id="3.40.710.10">
    <property type="entry name" value="DD-peptidase/beta-lactamase superfamily"/>
    <property type="match status" value="1"/>
</dbReference>
<evidence type="ECO:0000256" key="4">
    <source>
        <dbReference type="ARBA" id="ARBA00022960"/>
    </source>
</evidence>
<evidence type="ECO:0000256" key="6">
    <source>
        <dbReference type="ARBA" id="ARBA00023316"/>
    </source>
</evidence>